<keyword evidence="3" id="KW-1185">Reference proteome</keyword>
<gene>
    <name evidence="2" type="ORF">AMORRO_LOCUS7523</name>
</gene>
<sequence length="345" mass="39522">MADENQTQQGGLENLVGAIFLGASIALSSHSTIRMAIVRAGNKMIYFPIINVAMLANEFSAVLMILSSSGALGNQWNLWAQTASNLAYFVTKPILLYLAFLRCRAVFEPYRKYPTVHYFMVGLRSIELFVVLIVNVYDNIRCQGLTLGSACHQVDSVWKIRDGMAPAFRFYYIFSEGTFYVKLFQTLDLHGDDLRIQRLLRLRRYQISIFTFDLLFLISMSVYRILVLANYRLPSYVYTELFSTALTVFVMTEFGLTLTKLFRPSSSDEVSTNVIYKDKITIPQNVHLSQEMKKPQHSTPSLKTNTFGLVKPTNVNSINASASYTCHMNEYEEYDKFDELYSYYN</sequence>
<keyword evidence="1" id="KW-0472">Membrane</keyword>
<accession>A0A9N9CAK2</accession>
<evidence type="ECO:0000313" key="3">
    <source>
        <dbReference type="Proteomes" id="UP000789342"/>
    </source>
</evidence>
<keyword evidence="1" id="KW-1133">Transmembrane helix</keyword>
<feature type="transmembrane region" description="Helical" evidence="1">
    <location>
        <begin position="45"/>
        <end position="66"/>
    </location>
</feature>
<dbReference type="OrthoDB" id="2334596at2759"/>
<feature type="transmembrane region" description="Helical" evidence="1">
    <location>
        <begin position="15"/>
        <end position="33"/>
    </location>
</feature>
<proteinExistence type="predicted"/>
<feature type="transmembrane region" description="Helical" evidence="1">
    <location>
        <begin position="86"/>
        <end position="103"/>
    </location>
</feature>
<feature type="transmembrane region" description="Helical" evidence="1">
    <location>
        <begin position="207"/>
        <end position="229"/>
    </location>
</feature>
<dbReference type="Proteomes" id="UP000789342">
    <property type="component" value="Unassembled WGS sequence"/>
</dbReference>
<evidence type="ECO:0000256" key="1">
    <source>
        <dbReference type="SAM" id="Phobius"/>
    </source>
</evidence>
<keyword evidence="1" id="KW-0812">Transmembrane</keyword>
<comment type="caution">
    <text evidence="2">The sequence shown here is derived from an EMBL/GenBank/DDBJ whole genome shotgun (WGS) entry which is preliminary data.</text>
</comment>
<protein>
    <submittedName>
        <fullName evidence="2">16291_t:CDS:1</fullName>
    </submittedName>
</protein>
<evidence type="ECO:0000313" key="2">
    <source>
        <dbReference type="EMBL" id="CAG8595067.1"/>
    </source>
</evidence>
<organism evidence="2 3">
    <name type="scientific">Acaulospora morrowiae</name>
    <dbReference type="NCBI Taxonomy" id="94023"/>
    <lineage>
        <taxon>Eukaryota</taxon>
        <taxon>Fungi</taxon>
        <taxon>Fungi incertae sedis</taxon>
        <taxon>Mucoromycota</taxon>
        <taxon>Glomeromycotina</taxon>
        <taxon>Glomeromycetes</taxon>
        <taxon>Diversisporales</taxon>
        <taxon>Acaulosporaceae</taxon>
        <taxon>Acaulospora</taxon>
    </lineage>
</organism>
<feature type="transmembrane region" description="Helical" evidence="1">
    <location>
        <begin position="235"/>
        <end position="256"/>
    </location>
</feature>
<reference evidence="2" key="1">
    <citation type="submission" date="2021-06" db="EMBL/GenBank/DDBJ databases">
        <authorList>
            <person name="Kallberg Y."/>
            <person name="Tangrot J."/>
            <person name="Rosling A."/>
        </authorList>
    </citation>
    <scope>NUCLEOTIDE SEQUENCE</scope>
    <source>
        <strain evidence="2">CL551</strain>
    </source>
</reference>
<dbReference type="AlphaFoldDB" id="A0A9N9CAK2"/>
<dbReference type="EMBL" id="CAJVPV010005722">
    <property type="protein sequence ID" value="CAG8595067.1"/>
    <property type="molecule type" value="Genomic_DNA"/>
</dbReference>
<name>A0A9N9CAK2_9GLOM</name>